<keyword evidence="2" id="KW-1185">Reference proteome</keyword>
<comment type="caution">
    <text evidence="1">The sequence shown here is derived from an EMBL/GenBank/DDBJ whole genome shotgun (WGS) entry which is preliminary data.</text>
</comment>
<accession>A0ACC3N561</accession>
<name>A0ACC3N561_9PEZI</name>
<reference evidence="1" key="1">
    <citation type="submission" date="2023-07" db="EMBL/GenBank/DDBJ databases">
        <title>Black Yeasts Isolated from many extreme environments.</title>
        <authorList>
            <person name="Coleine C."/>
            <person name="Stajich J.E."/>
            <person name="Selbmann L."/>
        </authorList>
    </citation>
    <scope>NUCLEOTIDE SEQUENCE</scope>
    <source>
        <strain evidence="1">CCFEE 5714</strain>
    </source>
</reference>
<gene>
    <name evidence="1" type="ORF">LTR37_010455</name>
</gene>
<evidence type="ECO:0000313" key="2">
    <source>
        <dbReference type="Proteomes" id="UP001281147"/>
    </source>
</evidence>
<proteinExistence type="predicted"/>
<protein>
    <submittedName>
        <fullName evidence="1">Uncharacterized protein</fullName>
    </submittedName>
</protein>
<dbReference type="Proteomes" id="UP001281147">
    <property type="component" value="Unassembled WGS sequence"/>
</dbReference>
<sequence>MAITYEELAFEIDRIVNSPYPTQLKHLRDLICTGCTERDISRWALAKPCQIESLASCVLEGLRQWPYVLEIVEKLCECYPYFRRSSVIVGRGLRSPQTCEPGLLAESLIVAAGHVKIRDALLRLEPSLLHDLTLQAVKAGDAQSRYAAAAVDMLSSPLPKNIPMPADVQTLFVQMFDYAAKEPSVASIRPIHRILKGTGPLLLGVLSSGVLLRFQEHLFDILRNIKGDHHFKGENHALSLYCLVIMKTISTASSDQTKHSTSYYDTQELLASTEVTSSKWTPDAVRQFFTEAKSQKTMQLIVLQAMWACTSTTGQSLDGRMENLVLANEVIDAVPSNPRGSWRKANVMVVRKLEDKALAPSLEVELRLQALCFILRLTEGGCRPALVTDSLRQILVGPAIATIGLRDSREGDLECLVNGGVLNHNTTAVLVQNIVEFATSASSEDIVESWEAQSLILRHLNTAMTHEEVVAEGTMLALDVLSCGQKLQHLAQLIERAHAGADDGSTTSSCRHTLRRARNGLTHQLCKVFLTAALSCRQSTYSVGQATLSLLLELHASSAETRQPCSHVRNAARVAHPTRPIMETGSTPADAPLDWRQALGSHFKSRARYEFEQITALFAKACGELEARCEDVEQPLRESHEERNALLRQHDELNQAYANLESEGIDRNIRLNALETERDQCMNDLDVAREEAETLMRSIGELELSLQAARASAQEAVEEVRRASESAEMQHDAAMARREEQLEDLQAQLHTSLDDLKATTEELQRLKKDLQDAASAVETADYEAHRLKTVSNEQQVSIQELKTANEGATERRKHLEAELQSVKDEMGAALQAQQAKLGQIEEQARQDLAAATESNGQNLAEMATMHSETCEKLTMQLSELKSEYNREQEHHAAEIERRDVDLADKQKKIDRLGRKCEQKDNQIAEASAMRNNLMAAMGLNGAQTQAKLALRPSRTSTAQTQQRDVDSQDDPSPPTPFSGDDVETRQPDAKISFASSNASSAESRSGPTPKRSRPRRAFKVPSPAKPRLSNTLTSRAARPSTVSQSTSKRQPLLTVSGNRSQRGGAAPKTPSKSAGKQMLDRVDESFVGTPGERMLDLEGVFDENTQSRF</sequence>
<dbReference type="EMBL" id="JAUTXU010000086">
    <property type="protein sequence ID" value="KAK3710234.1"/>
    <property type="molecule type" value="Genomic_DNA"/>
</dbReference>
<organism evidence="1 2">
    <name type="scientific">Vermiconidia calcicola</name>
    <dbReference type="NCBI Taxonomy" id="1690605"/>
    <lineage>
        <taxon>Eukaryota</taxon>
        <taxon>Fungi</taxon>
        <taxon>Dikarya</taxon>
        <taxon>Ascomycota</taxon>
        <taxon>Pezizomycotina</taxon>
        <taxon>Dothideomycetes</taxon>
        <taxon>Dothideomycetidae</taxon>
        <taxon>Mycosphaerellales</taxon>
        <taxon>Extremaceae</taxon>
        <taxon>Vermiconidia</taxon>
    </lineage>
</organism>
<evidence type="ECO:0000313" key="1">
    <source>
        <dbReference type="EMBL" id="KAK3710234.1"/>
    </source>
</evidence>